<reference evidence="2 3" key="1">
    <citation type="submission" date="2022-02" db="EMBL/GenBank/DDBJ databases">
        <title>Shinella B3.7 sp. nov., isolated from Sediment (Zhairuo Island).</title>
        <authorList>
            <person name="Chen G."/>
        </authorList>
    </citation>
    <scope>NUCLEOTIDE SEQUENCE [LARGE SCALE GENOMIC DNA]</scope>
    <source>
        <strain evidence="2 3">B3.7</strain>
        <plasmid evidence="2">unnamed</plasmid>
    </source>
</reference>
<geneLocation type="plasmid" evidence="2">
    <name>unnamed</name>
</geneLocation>
<feature type="domain" description="NAD(P)-binding" evidence="1">
    <location>
        <begin position="7"/>
        <end position="195"/>
    </location>
</feature>
<dbReference type="Proteomes" id="UP001201844">
    <property type="component" value="Unassembled WGS sequence"/>
</dbReference>
<dbReference type="InterPro" id="IPR036291">
    <property type="entry name" value="NAD(P)-bd_dom_sf"/>
</dbReference>
<accession>A0ABT0CTT6</accession>
<keyword evidence="2" id="KW-0614">Plasmid</keyword>
<dbReference type="InterPro" id="IPR051606">
    <property type="entry name" value="Polyketide_Oxido-like"/>
</dbReference>
<dbReference type="InterPro" id="IPR016040">
    <property type="entry name" value="NAD(P)-bd_dom"/>
</dbReference>
<gene>
    <name evidence="2" type="ORF">MKI86_21800</name>
</gene>
<evidence type="ECO:0000259" key="1">
    <source>
        <dbReference type="Pfam" id="PF13460"/>
    </source>
</evidence>
<dbReference type="PANTHER" id="PTHR43355">
    <property type="entry name" value="FLAVIN REDUCTASE (NADPH)"/>
    <property type="match status" value="1"/>
</dbReference>
<name>A0ABT0CTT6_9HYPH</name>
<keyword evidence="3" id="KW-1185">Reference proteome</keyword>
<dbReference type="RefSeq" id="WP_241605285.1">
    <property type="nucleotide sequence ID" value="NZ_JAKVIN010000011.1"/>
</dbReference>
<organism evidence="2 3">
    <name type="scientific">Shinella sedimenti</name>
    <dbReference type="NCBI Taxonomy" id="2919913"/>
    <lineage>
        <taxon>Bacteria</taxon>
        <taxon>Pseudomonadati</taxon>
        <taxon>Pseudomonadota</taxon>
        <taxon>Alphaproteobacteria</taxon>
        <taxon>Hyphomicrobiales</taxon>
        <taxon>Rhizobiaceae</taxon>
        <taxon>Shinella</taxon>
    </lineage>
</organism>
<protein>
    <submittedName>
        <fullName evidence="2">NAD(P)H-binding protein</fullName>
    </submittedName>
</protein>
<evidence type="ECO:0000313" key="3">
    <source>
        <dbReference type="Proteomes" id="UP001201844"/>
    </source>
</evidence>
<dbReference type="EMBL" id="JAKVIN010000011">
    <property type="protein sequence ID" value="MCJ8151779.1"/>
    <property type="molecule type" value="Genomic_DNA"/>
</dbReference>
<dbReference type="SUPFAM" id="SSF51735">
    <property type="entry name" value="NAD(P)-binding Rossmann-fold domains"/>
    <property type="match status" value="1"/>
</dbReference>
<proteinExistence type="predicted"/>
<evidence type="ECO:0000313" key="2">
    <source>
        <dbReference type="EMBL" id="MCJ8151779.1"/>
    </source>
</evidence>
<dbReference type="Gene3D" id="3.40.50.720">
    <property type="entry name" value="NAD(P)-binding Rossmann-like Domain"/>
    <property type="match status" value="1"/>
</dbReference>
<sequence length="209" mass="22729">MRLLVLGASGNVGKILMEQGVARGHHITAQTRNPANLPEIVGISVITGSPTDTGFLNKHVTGHDAVILAIGINNIGKTTLFSDSAKAVISAMHAGNVKRLITITGIGAGETKGHGGWLYNRIIFPLFTHNRYADKDLQETLIEHSDLDWTIVRPAPFRRQVHKGPLHIVGDVPKGLQLRSITRAEVAAFILDCIEGERYVRQKPFIGHS</sequence>
<comment type="caution">
    <text evidence="2">The sequence shown here is derived from an EMBL/GenBank/DDBJ whole genome shotgun (WGS) entry which is preliminary data.</text>
</comment>
<dbReference type="PANTHER" id="PTHR43355:SF2">
    <property type="entry name" value="FLAVIN REDUCTASE (NADPH)"/>
    <property type="match status" value="1"/>
</dbReference>
<dbReference type="Pfam" id="PF13460">
    <property type="entry name" value="NAD_binding_10"/>
    <property type="match status" value="1"/>
</dbReference>